<keyword evidence="6 10" id="KW-0472">Membrane</keyword>
<dbReference type="FunFam" id="1.10.287.950:FF:000001">
    <property type="entry name" value="Methyl-accepting chemotaxis sensory transducer"/>
    <property type="match status" value="1"/>
</dbReference>
<dbReference type="InterPro" id="IPR051310">
    <property type="entry name" value="MCP_chemotaxis"/>
</dbReference>
<protein>
    <submittedName>
        <fullName evidence="13">HAMP domain-containing protein</fullName>
    </submittedName>
</protein>
<dbReference type="PANTHER" id="PTHR43531:SF11">
    <property type="entry name" value="METHYL-ACCEPTING CHEMOTAXIS PROTEIN 3"/>
    <property type="match status" value="1"/>
</dbReference>
<feature type="domain" description="Methyl-accepting transducer" evidence="11">
    <location>
        <begin position="379"/>
        <end position="594"/>
    </location>
</feature>
<evidence type="ECO:0000256" key="9">
    <source>
        <dbReference type="SAM" id="Coils"/>
    </source>
</evidence>
<dbReference type="EMBL" id="WAIE01000002">
    <property type="protein sequence ID" value="KAB1442278.1"/>
    <property type="molecule type" value="Genomic_DNA"/>
</dbReference>
<dbReference type="GO" id="GO:0006935">
    <property type="term" value="P:chemotaxis"/>
    <property type="evidence" value="ECO:0007669"/>
    <property type="project" value="UniProtKB-KW"/>
</dbReference>
<feature type="transmembrane region" description="Helical" evidence="10">
    <location>
        <begin position="7"/>
        <end position="28"/>
    </location>
</feature>
<keyword evidence="2" id="KW-1003">Cell membrane</keyword>
<organism evidence="13 14">
    <name type="scientific">Pseudodesulfovibrio senegalensis</name>
    <dbReference type="NCBI Taxonomy" id="1721087"/>
    <lineage>
        <taxon>Bacteria</taxon>
        <taxon>Pseudomonadati</taxon>
        <taxon>Thermodesulfobacteriota</taxon>
        <taxon>Desulfovibrionia</taxon>
        <taxon>Desulfovibrionales</taxon>
        <taxon>Desulfovibrionaceae</taxon>
    </lineage>
</organism>
<keyword evidence="4 10" id="KW-0812">Transmembrane</keyword>
<evidence type="ECO:0000259" key="12">
    <source>
        <dbReference type="PROSITE" id="PS50885"/>
    </source>
</evidence>
<dbReference type="CDD" id="cd06225">
    <property type="entry name" value="HAMP"/>
    <property type="match status" value="1"/>
</dbReference>
<sequence length="643" mass="68694">MSIRTKFMLSILLPVFISVGIITTAVYIQYEDTVLNLFEDASQQQLERIDDYVTQIFKEAEATARYVAELPASRNGMGNWPVYYDKVGEVNIPNDTMSAEQMSVHDTFTRLLKAHPGYAYVYAGLEDGGYDQAPGADGMQGYDPRKRPWYKETMASADDVVLLSAYITTEGVPDSGVTAKIRDSSGKIIGVSAIDISLAGLTELTSSIRLGRTGYTMLVQGDGTILSDPLHEDYLFKNVSEVGGGMLAPVASSEGGIVADLTVDGKDMMASVLVSKNTGWKLVTLSERDEIMGPAHSATLRTVSIGLIVAVLFGIAGWRVASSMSTPIVESGMFAKRIAQGDLTADIQHQGRDEVGMLAGDLREMGGRLQNVVGKVRTAVDGVASGSEELSSTAETLSQGATEQAANVEEVSSSMEEMLSNIRQTAENSRETEKTALASAKDAQEGGKAVRETVDAMKQIAEKISVVEEIARQTNLLALNAAIEAARAGEHGKGFAVVAAEVRKLAERSGLAAAEISELSDSSVSVAESAGEMLDRMVPDIRRTAELIQEITAATNEQNAGADTVNRAIQQLDSVIQQIASAAEEMSSTSEELAAQAAHLSQTMDFFNTDSGEARRALRAANVRAVGQQAVPALEAEDEFDKY</sequence>
<evidence type="ECO:0000256" key="10">
    <source>
        <dbReference type="SAM" id="Phobius"/>
    </source>
</evidence>
<proteinExistence type="inferred from homology"/>
<dbReference type="GO" id="GO:0004888">
    <property type="term" value="F:transmembrane signaling receptor activity"/>
    <property type="evidence" value="ECO:0007669"/>
    <property type="project" value="TreeGrafter"/>
</dbReference>
<dbReference type="CDD" id="cd11386">
    <property type="entry name" value="MCP_signal"/>
    <property type="match status" value="1"/>
</dbReference>
<dbReference type="CDD" id="cd12912">
    <property type="entry name" value="PDC2_MCP_like"/>
    <property type="match status" value="1"/>
</dbReference>
<dbReference type="AlphaFoldDB" id="A0A6N6N4W9"/>
<evidence type="ECO:0000256" key="7">
    <source>
        <dbReference type="ARBA" id="ARBA00029447"/>
    </source>
</evidence>
<dbReference type="PROSITE" id="PS50885">
    <property type="entry name" value="HAMP"/>
    <property type="match status" value="1"/>
</dbReference>
<comment type="caution">
    <text evidence="13">The sequence shown here is derived from an EMBL/GenBank/DDBJ whole genome shotgun (WGS) entry which is preliminary data.</text>
</comment>
<dbReference type="InterPro" id="IPR003660">
    <property type="entry name" value="HAMP_dom"/>
</dbReference>
<dbReference type="GO" id="GO:0005886">
    <property type="term" value="C:plasma membrane"/>
    <property type="evidence" value="ECO:0007669"/>
    <property type="project" value="UniProtKB-SubCell"/>
</dbReference>
<keyword evidence="5 10" id="KW-1133">Transmembrane helix</keyword>
<dbReference type="GO" id="GO:0007165">
    <property type="term" value="P:signal transduction"/>
    <property type="evidence" value="ECO:0007669"/>
    <property type="project" value="UniProtKB-KW"/>
</dbReference>
<evidence type="ECO:0000256" key="4">
    <source>
        <dbReference type="ARBA" id="ARBA00022692"/>
    </source>
</evidence>
<dbReference type="Pfam" id="PF02743">
    <property type="entry name" value="dCache_1"/>
    <property type="match status" value="1"/>
</dbReference>
<accession>A0A6N6N4W9</accession>
<evidence type="ECO:0000256" key="5">
    <source>
        <dbReference type="ARBA" id="ARBA00022989"/>
    </source>
</evidence>
<keyword evidence="8" id="KW-0807">Transducer</keyword>
<dbReference type="SMART" id="SM00304">
    <property type="entry name" value="HAMP"/>
    <property type="match status" value="1"/>
</dbReference>
<comment type="similarity">
    <text evidence="7">Belongs to the methyl-accepting chemotaxis (MCP) protein family.</text>
</comment>
<evidence type="ECO:0000256" key="6">
    <source>
        <dbReference type="ARBA" id="ARBA00023136"/>
    </source>
</evidence>
<dbReference type="Proteomes" id="UP000438699">
    <property type="component" value="Unassembled WGS sequence"/>
</dbReference>
<keyword evidence="3" id="KW-0145">Chemotaxis</keyword>
<comment type="subcellular location">
    <subcellularLocation>
        <location evidence="1">Cell membrane</location>
        <topology evidence="1">Multi-pass membrane protein</topology>
    </subcellularLocation>
</comment>
<dbReference type="Pfam" id="PF00015">
    <property type="entry name" value="MCPsignal"/>
    <property type="match status" value="1"/>
</dbReference>
<feature type="domain" description="HAMP" evidence="12">
    <location>
        <begin position="322"/>
        <end position="374"/>
    </location>
</feature>
<evidence type="ECO:0000256" key="8">
    <source>
        <dbReference type="PROSITE-ProRule" id="PRU00284"/>
    </source>
</evidence>
<dbReference type="RefSeq" id="WP_151150499.1">
    <property type="nucleotide sequence ID" value="NZ_WAIE01000002.1"/>
</dbReference>
<keyword evidence="14" id="KW-1185">Reference proteome</keyword>
<reference evidence="13 14" key="1">
    <citation type="journal article" date="2017" name="Int. J. Syst. Evol. Microbiol.">
        <title>Desulfovibrio senegalensis sp. nov., a mesophilic sulfate reducer isolated from marine sediment.</title>
        <authorList>
            <person name="Thioye A."/>
            <person name="Gam Z.B.A."/>
            <person name="Mbengue M."/>
            <person name="Cayol J.L."/>
            <person name="Joseph-Bartoli M."/>
            <person name="Toure-Kane C."/>
            <person name="Labat M."/>
        </authorList>
    </citation>
    <scope>NUCLEOTIDE SEQUENCE [LARGE SCALE GENOMIC DNA]</scope>
    <source>
        <strain evidence="13 14">DSM 101509</strain>
    </source>
</reference>
<dbReference type="SMART" id="SM00283">
    <property type="entry name" value="MA"/>
    <property type="match status" value="1"/>
</dbReference>
<dbReference type="Gene3D" id="1.10.287.950">
    <property type="entry name" value="Methyl-accepting chemotaxis protein"/>
    <property type="match status" value="1"/>
</dbReference>
<gene>
    <name evidence="13" type="ORF">F8A88_07435</name>
</gene>
<feature type="coiled-coil region" evidence="9">
    <location>
        <begin position="565"/>
        <end position="592"/>
    </location>
</feature>
<dbReference type="InterPro" id="IPR004089">
    <property type="entry name" value="MCPsignal_dom"/>
</dbReference>
<dbReference type="SUPFAM" id="SSF58104">
    <property type="entry name" value="Methyl-accepting chemotaxis protein (MCP) signaling domain"/>
    <property type="match status" value="1"/>
</dbReference>
<keyword evidence="9" id="KW-0175">Coiled coil</keyword>
<evidence type="ECO:0000256" key="2">
    <source>
        <dbReference type="ARBA" id="ARBA00022475"/>
    </source>
</evidence>
<dbReference type="InterPro" id="IPR033479">
    <property type="entry name" value="dCache_1"/>
</dbReference>
<dbReference type="Pfam" id="PF00672">
    <property type="entry name" value="HAMP"/>
    <property type="match status" value="1"/>
</dbReference>
<dbReference type="Gene3D" id="3.30.450.20">
    <property type="entry name" value="PAS domain"/>
    <property type="match status" value="2"/>
</dbReference>
<evidence type="ECO:0000313" key="13">
    <source>
        <dbReference type="EMBL" id="KAB1442278.1"/>
    </source>
</evidence>
<evidence type="ECO:0000259" key="11">
    <source>
        <dbReference type="PROSITE" id="PS50111"/>
    </source>
</evidence>
<evidence type="ECO:0000313" key="14">
    <source>
        <dbReference type="Proteomes" id="UP000438699"/>
    </source>
</evidence>
<dbReference type="PROSITE" id="PS50111">
    <property type="entry name" value="CHEMOTAXIS_TRANSDUC_2"/>
    <property type="match status" value="1"/>
</dbReference>
<evidence type="ECO:0000256" key="1">
    <source>
        <dbReference type="ARBA" id="ARBA00004651"/>
    </source>
</evidence>
<evidence type="ECO:0000256" key="3">
    <source>
        <dbReference type="ARBA" id="ARBA00022500"/>
    </source>
</evidence>
<name>A0A6N6N4W9_9BACT</name>
<dbReference type="PANTHER" id="PTHR43531">
    <property type="entry name" value="PROTEIN ICFG"/>
    <property type="match status" value="1"/>
</dbReference>